<evidence type="ECO:0000313" key="3">
    <source>
        <dbReference type="Proteomes" id="UP000245910"/>
    </source>
</evidence>
<reference evidence="3" key="1">
    <citation type="submission" date="2014-10" db="EMBL/GenBank/DDBJ databases">
        <authorList>
            <person name="King R."/>
        </authorList>
    </citation>
    <scope>NUCLEOTIDE SEQUENCE [LARGE SCALE GENOMIC DNA]</scope>
    <source>
        <strain evidence="3">A3/5</strain>
    </source>
</reference>
<feature type="transmembrane region" description="Helical" evidence="1">
    <location>
        <begin position="5"/>
        <end position="24"/>
    </location>
</feature>
<keyword evidence="1" id="KW-0472">Membrane</keyword>
<proteinExistence type="predicted"/>
<protein>
    <submittedName>
        <fullName evidence="2">Uncharacterized protein</fullName>
    </submittedName>
</protein>
<feature type="transmembrane region" description="Helical" evidence="1">
    <location>
        <begin position="30"/>
        <end position="49"/>
    </location>
</feature>
<dbReference type="Proteomes" id="UP000245910">
    <property type="component" value="Chromosome II"/>
</dbReference>
<name>A0A2L2TR62_9HYPO</name>
<sequence length="109" mass="11821">MEEFWFTAIATMVVYLAAALVTNATQFGKILILFLLGGSVALLAISNSLTDKILMHGYILHEPKYYKRRAELADELIKETGRNDWALGMGMIPSKGNSDGTAATGAVVI</sequence>
<evidence type="ECO:0000313" key="2">
    <source>
        <dbReference type="EMBL" id="CEI63390.1"/>
    </source>
</evidence>
<keyword evidence="1" id="KW-1133">Transmembrane helix</keyword>
<accession>A0A2L2TR62</accession>
<dbReference type="STRING" id="56646.A0A2L2TR62"/>
<organism evidence="2 3">
    <name type="scientific">Fusarium venenatum</name>
    <dbReference type="NCBI Taxonomy" id="56646"/>
    <lineage>
        <taxon>Eukaryota</taxon>
        <taxon>Fungi</taxon>
        <taxon>Dikarya</taxon>
        <taxon>Ascomycota</taxon>
        <taxon>Pezizomycotina</taxon>
        <taxon>Sordariomycetes</taxon>
        <taxon>Hypocreomycetidae</taxon>
        <taxon>Hypocreales</taxon>
        <taxon>Nectriaceae</taxon>
        <taxon>Fusarium</taxon>
    </lineage>
</organism>
<evidence type="ECO:0000256" key="1">
    <source>
        <dbReference type="SAM" id="Phobius"/>
    </source>
</evidence>
<keyword evidence="3" id="KW-1185">Reference proteome</keyword>
<keyword evidence="1" id="KW-0812">Transmembrane</keyword>
<dbReference type="EMBL" id="LN649230">
    <property type="protein sequence ID" value="CEI63390.1"/>
    <property type="molecule type" value="Genomic_DNA"/>
</dbReference>
<dbReference type="AlphaFoldDB" id="A0A2L2TR62"/>